<feature type="compositionally biased region" description="Pro residues" evidence="4">
    <location>
        <begin position="1"/>
        <end position="23"/>
    </location>
</feature>
<feature type="domain" description="Zinc finger Sec23/Sec24-type" evidence="6">
    <location>
        <begin position="317"/>
        <end position="354"/>
    </location>
</feature>
<protein>
    <submittedName>
        <fullName evidence="10">Uncharacterized protein</fullName>
    </submittedName>
</protein>
<evidence type="ECO:0000259" key="8">
    <source>
        <dbReference type="Pfam" id="PF04815"/>
    </source>
</evidence>
<feature type="domain" description="Sec23/Sec24 trunk" evidence="7">
    <location>
        <begin position="391"/>
        <end position="633"/>
    </location>
</feature>
<dbReference type="InterPro" id="IPR050550">
    <property type="entry name" value="SEC23_SEC24_subfamily"/>
</dbReference>
<dbReference type="Pfam" id="PF04811">
    <property type="entry name" value="Sec23_trunk"/>
    <property type="match status" value="1"/>
</dbReference>
<dbReference type="SUPFAM" id="SSF53300">
    <property type="entry name" value="vWA-like"/>
    <property type="match status" value="1"/>
</dbReference>
<dbReference type="Pfam" id="PF00626">
    <property type="entry name" value="Gelsolin"/>
    <property type="match status" value="1"/>
</dbReference>
<dbReference type="Pfam" id="PF04815">
    <property type="entry name" value="Sec23_helical"/>
    <property type="match status" value="1"/>
</dbReference>
<gene>
    <name evidence="10" type="ORF">MSP1404_LOCUS3756</name>
</gene>
<dbReference type="PANTHER" id="PTHR13803:SF4">
    <property type="entry name" value="SECRETORY 24CD, ISOFORM C"/>
    <property type="match status" value="1"/>
</dbReference>
<feature type="region of interest" description="Disordered" evidence="4">
    <location>
        <begin position="1"/>
        <end position="252"/>
    </location>
</feature>
<dbReference type="Gene3D" id="3.40.20.10">
    <property type="entry name" value="Severin"/>
    <property type="match status" value="1"/>
</dbReference>
<proteinExistence type="inferred from homology"/>
<dbReference type="SUPFAM" id="SSF81811">
    <property type="entry name" value="Helical domain of Sec23/24"/>
    <property type="match status" value="1"/>
</dbReference>
<evidence type="ECO:0000259" key="6">
    <source>
        <dbReference type="Pfam" id="PF04810"/>
    </source>
</evidence>
<evidence type="ECO:0000259" key="9">
    <source>
        <dbReference type="Pfam" id="PF08033"/>
    </source>
</evidence>
<dbReference type="InterPro" id="IPR036180">
    <property type="entry name" value="Gelsolin-like_dom_sf"/>
</dbReference>
<evidence type="ECO:0000259" key="5">
    <source>
        <dbReference type="Pfam" id="PF00626"/>
    </source>
</evidence>
<dbReference type="InterPro" id="IPR036174">
    <property type="entry name" value="Znf_Sec23_Sec24_sf"/>
</dbReference>
<evidence type="ECO:0000256" key="2">
    <source>
        <dbReference type="ARBA" id="ARBA00022448"/>
    </source>
</evidence>
<dbReference type="GO" id="GO:0030127">
    <property type="term" value="C:COPII vesicle coat"/>
    <property type="evidence" value="ECO:0007669"/>
    <property type="project" value="InterPro"/>
</dbReference>
<feature type="domain" description="Sec23/Sec24 beta-sandwich" evidence="9">
    <location>
        <begin position="638"/>
        <end position="722"/>
    </location>
</feature>
<comment type="similarity">
    <text evidence="1">Belongs to the SEC23/SEC24 family. SEC24 subfamily.</text>
</comment>
<dbReference type="GO" id="GO:0006886">
    <property type="term" value="P:intracellular protein transport"/>
    <property type="evidence" value="ECO:0007669"/>
    <property type="project" value="InterPro"/>
</dbReference>
<dbReference type="InterPro" id="IPR006896">
    <property type="entry name" value="Sec23/24_trunk_dom"/>
</dbReference>
<feature type="compositionally biased region" description="Pro residues" evidence="4">
    <location>
        <begin position="174"/>
        <end position="189"/>
    </location>
</feature>
<accession>A0A7S0PLL1</accession>
<dbReference type="InterPro" id="IPR006900">
    <property type="entry name" value="Sec23/24_helical_dom"/>
</dbReference>
<evidence type="ECO:0000256" key="4">
    <source>
        <dbReference type="SAM" id="MobiDB-lite"/>
    </source>
</evidence>
<dbReference type="PANTHER" id="PTHR13803">
    <property type="entry name" value="SEC24-RELATED PROTEIN"/>
    <property type="match status" value="1"/>
</dbReference>
<dbReference type="GO" id="GO:0000149">
    <property type="term" value="F:SNARE binding"/>
    <property type="evidence" value="ECO:0007669"/>
    <property type="project" value="TreeGrafter"/>
</dbReference>
<dbReference type="PRINTS" id="PR01217">
    <property type="entry name" value="PRICHEXTENSN"/>
</dbReference>
<organism evidence="10">
    <name type="scientific">Micromonas pusilla</name>
    <name type="common">Picoplanktonic green alga</name>
    <name type="synonym">Chromulina pusilla</name>
    <dbReference type="NCBI Taxonomy" id="38833"/>
    <lineage>
        <taxon>Eukaryota</taxon>
        <taxon>Viridiplantae</taxon>
        <taxon>Chlorophyta</taxon>
        <taxon>Mamiellophyceae</taxon>
        <taxon>Mamiellales</taxon>
        <taxon>Mamiellaceae</taxon>
        <taxon>Micromonas</taxon>
    </lineage>
</organism>
<feature type="compositionally biased region" description="Gly residues" evidence="4">
    <location>
        <begin position="206"/>
        <end position="216"/>
    </location>
</feature>
<keyword evidence="3" id="KW-0653">Protein transport</keyword>
<evidence type="ECO:0000256" key="1">
    <source>
        <dbReference type="ARBA" id="ARBA00008334"/>
    </source>
</evidence>
<dbReference type="InterPro" id="IPR007123">
    <property type="entry name" value="Gelsolin-like_dom"/>
</dbReference>
<dbReference type="Gene3D" id="2.60.40.1670">
    <property type="entry name" value="beta-sandwich domain of Sec23/24"/>
    <property type="match status" value="1"/>
</dbReference>
<dbReference type="Gene3D" id="1.20.120.730">
    <property type="entry name" value="Sec23/Sec24 helical domain"/>
    <property type="match status" value="1"/>
</dbReference>
<evidence type="ECO:0000259" key="7">
    <source>
        <dbReference type="Pfam" id="PF04811"/>
    </source>
</evidence>
<dbReference type="SUPFAM" id="SSF82754">
    <property type="entry name" value="C-terminal, gelsolin-like domain of Sec23/24"/>
    <property type="match status" value="1"/>
</dbReference>
<dbReference type="GO" id="GO:0070971">
    <property type="term" value="C:endoplasmic reticulum exit site"/>
    <property type="evidence" value="ECO:0007669"/>
    <property type="project" value="TreeGrafter"/>
</dbReference>
<dbReference type="SUPFAM" id="SSF81995">
    <property type="entry name" value="beta-sandwich domain of Sec23/24"/>
    <property type="match status" value="1"/>
</dbReference>
<dbReference type="AlphaFoldDB" id="A0A7S0PLL1"/>
<feature type="domain" description="Gelsolin-like" evidence="5">
    <location>
        <begin position="861"/>
        <end position="932"/>
    </location>
</feature>
<dbReference type="Pfam" id="PF04810">
    <property type="entry name" value="zf-Sec23_Sec24"/>
    <property type="match status" value="1"/>
</dbReference>
<dbReference type="InterPro" id="IPR012990">
    <property type="entry name" value="Beta-sandwich_Sec23_24"/>
</dbReference>
<feature type="compositionally biased region" description="Basic and acidic residues" evidence="4">
    <location>
        <begin position="226"/>
        <end position="241"/>
    </location>
</feature>
<evidence type="ECO:0000313" key="10">
    <source>
        <dbReference type="EMBL" id="CAD8582817.1"/>
    </source>
</evidence>
<dbReference type="EMBL" id="HBEV01004918">
    <property type="protein sequence ID" value="CAD8582817.1"/>
    <property type="molecule type" value="Transcribed_RNA"/>
</dbReference>
<feature type="compositionally biased region" description="Pro residues" evidence="4">
    <location>
        <begin position="87"/>
        <end position="113"/>
    </location>
</feature>
<name>A0A7S0PLL1_MICPS</name>
<dbReference type="Gene3D" id="3.40.50.410">
    <property type="entry name" value="von Willebrand factor, type A domain"/>
    <property type="match status" value="1"/>
</dbReference>
<dbReference type="InterPro" id="IPR036465">
    <property type="entry name" value="vWFA_dom_sf"/>
</dbReference>
<feature type="domain" description="Sec23/Sec24 helical" evidence="8">
    <location>
        <begin position="733"/>
        <end position="833"/>
    </location>
</feature>
<dbReference type="SUPFAM" id="SSF82919">
    <property type="entry name" value="Zn-finger domain of Sec23/24"/>
    <property type="match status" value="1"/>
</dbReference>
<dbReference type="InterPro" id="IPR029006">
    <property type="entry name" value="ADF-H/Gelsolin-like_dom_sf"/>
</dbReference>
<keyword evidence="2" id="KW-0813">Transport</keyword>
<reference evidence="10" key="1">
    <citation type="submission" date="2021-01" db="EMBL/GenBank/DDBJ databases">
        <authorList>
            <person name="Corre E."/>
            <person name="Pelletier E."/>
            <person name="Niang G."/>
            <person name="Scheremetjew M."/>
            <person name="Finn R."/>
            <person name="Kale V."/>
            <person name="Holt S."/>
            <person name="Cochrane G."/>
            <person name="Meng A."/>
            <person name="Brown T."/>
            <person name="Cohen L."/>
        </authorList>
    </citation>
    <scope>NUCLEOTIDE SEQUENCE</scope>
    <source>
        <strain evidence="10">CCMP494</strain>
    </source>
</reference>
<sequence length="990" mass="106115">MGAPPGGPPGMTRPPAMMPPPPMGAATPSGPAVMAPPTAQMSQMRVGAGGAPPIAPTPPVHQPAAQQPRVTGPTGVAASNFNQMVPPGGPPRPTGPTGPTGPPPPPPGGPPITPALGQGPPTMKPLPNYPGAVANGGYPSPAAPPPTMHPQRTANGAVGPPPRTVGGYPTYPGQIPPPATNGMVPPPGAPAMNQNQPAIQPRQQGSMGGPGGGGGQRIDPAQIPRPAHDPHAEPVRWDSRTQHGAAAHPPAASTSFIAVDRGCCNPRYMRSTMSTIPHTGELLASSGMPLSIMVQPLAIPSPEEDPIQVVDNGDQGPLRCSRCKAYMNPFARWLDHSRFQCNFCQATSECPREYMCNLGADGKRMDWQQRPELSRGSVEYAAPAEYMVRPPMAPALFFCVDVSLAAVQSGATTSAVEAIARTLDAVPEPSRTLVGICTYDSVIHFYHIHEGMAQPRMLVVPDADEPYSPLPAGMAVPLERNREAVDAVLKQIPEMFANNRHGAPVGTAAVKACVEALKPVGGRVLAFMGTQPTGGLGKLSNRAAQAPNVGAKEAEKEPLKYLAPADKIYTKMATEAAEYQVAIDVFLLAPSQYVDVASLGTLPRITGGSLYRYPGFNTQLDFAQLHNDLRWNVQRPQGLEAVMRVRASNGLGVADYGGFYCKRTPTDVDLPALDCDKAIACNMRYEERLNDGGEAYVQCALLYTTVRGERRIRVHTMAMPITSVLGNVFRAADLEAQTCDMIRKVSARLLGGSASIQNVKDQTITTTVNTLYAYRKFCASNNSTGQLILPEGLKVLPLYCLGLHKSPGMRSDAHADDRAAWLLNGLCSPVKMCVPSVYPRNFPVHRLVDECAAQGTEFPPLPPVTWLSAEKLEQDGVYVLEDARELLVWVGRQVPDAVLRETFGVDHVDHIHSNAAALKQLDTPRSKSLNAFVNCMRRMRSGYLRTRILRRGDPAEAHFYAKLTEDRNIAGMSYVDFLCHVHRLIQNKFQ</sequence>
<dbReference type="Pfam" id="PF08033">
    <property type="entry name" value="Sec23_BS"/>
    <property type="match status" value="1"/>
</dbReference>
<evidence type="ECO:0000256" key="3">
    <source>
        <dbReference type="ARBA" id="ARBA00022927"/>
    </source>
</evidence>
<dbReference type="InterPro" id="IPR036175">
    <property type="entry name" value="Sec23/24_helical_dom_sf"/>
</dbReference>
<dbReference type="GO" id="GO:0090110">
    <property type="term" value="P:COPII-coated vesicle cargo loading"/>
    <property type="evidence" value="ECO:0007669"/>
    <property type="project" value="TreeGrafter"/>
</dbReference>
<dbReference type="GO" id="GO:0008270">
    <property type="term" value="F:zinc ion binding"/>
    <property type="evidence" value="ECO:0007669"/>
    <property type="project" value="InterPro"/>
</dbReference>
<dbReference type="InterPro" id="IPR006895">
    <property type="entry name" value="Znf_Sec23_Sec24"/>
</dbReference>
<dbReference type="Gene3D" id="2.30.30.380">
    <property type="entry name" value="Zn-finger domain of Sec23/24"/>
    <property type="match status" value="1"/>
</dbReference>